<accession>A0A6J6XP48</accession>
<name>A0A6J6XP48_9ZZZZ</name>
<gene>
    <name evidence="2" type="ORF">UFOPK2996_00840</name>
</gene>
<evidence type="ECO:0000313" key="2">
    <source>
        <dbReference type="EMBL" id="CAB4796936.1"/>
    </source>
</evidence>
<feature type="compositionally biased region" description="Low complexity" evidence="1">
    <location>
        <begin position="64"/>
        <end position="91"/>
    </location>
</feature>
<proteinExistence type="predicted"/>
<dbReference type="AlphaFoldDB" id="A0A6J6XP48"/>
<evidence type="ECO:0000256" key="1">
    <source>
        <dbReference type="SAM" id="MobiDB-lite"/>
    </source>
</evidence>
<organism evidence="2">
    <name type="scientific">freshwater metagenome</name>
    <dbReference type="NCBI Taxonomy" id="449393"/>
    <lineage>
        <taxon>unclassified sequences</taxon>
        <taxon>metagenomes</taxon>
        <taxon>ecological metagenomes</taxon>
    </lineage>
</organism>
<protein>
    <submittedName>
        <fullName evidence="2">Unannotated protein</fullName>
    </submittedName>
</protein>
<feature type="region of interest" description="Disordered" evidence="1">
    <location>
        <begin position="26"/>
        <end position="91"/>
    </location>
</feature>
<dbReference type="EMBL" id="CAFAAH010000103">
    <property type="protein sequence ID" value="CAB4796936.1"/>
    <property type="molecule type" value="Genomic_DNA"/>
</dbReference>
<reference evidence="2" key="1">
    <citation type="submission" date="2020-05" db="EMBL/GenBank/DDBJ databases">
        <authorList>
            <person name="Chiriac C."/>
            <person name="Salcher M."/>
            <person name="Ghai R."/>
            <person name="Kavagutti S V."/>
        </authorList>
    </citation>
    <scope>NUCLEOTIDE SEQUENCE</scope>
</reference>
<sequence>MIWKVFMDAALKGKVVREFAKPNEKLWPPASSITEAGRGARLKIDPSGATGPSGPSGPEGPSGGPSTTTSTTSSPTTSSVPSTTSTIPPPL</sequence>